<evidence type="ECO:0000313" key="1">
    <source>
        <dbReference type="EMBL" id="PWA63933.1"/>
    </source>
</evidence>
<dbReference type="AlphaFoldDB" id="A0A2U1MRP3"/>
<evidence type="ECO:0000313" key="2">
    <source>
        <dbReference type="Proteomes" id="UP000245207"/>
    </source>
</evidence>
<protein>
    <submittedName>
        <fullName evidence="1">F-box domain, Galactose oxidase, beta-propeller</fullName>
    </submittedName>
</protein>
<reference evidence="1 2" key="1">
    <citation type="journal article" date="2018" name="Mol. Plant">
        <title>The genome of Artemisia annua provides insight into the evolution of Asteraceae family and artemisinin biosynthesis.</title>
        <authorList>
            <person name="Shen Q."/>
            <person name="Zhang L."/>
            <person name="Liao Z."/>
            <person name="Wang S."/>
            <person name="Yan T."/>
            <person name="Shi P."/>
            <person name="Liu M."/>
            <person name="Fu X."/>
            <person name="Pan Q."/>
            <person name="Wang Y."/>
            <person name="Lv Z."/>
            <person name="Lu X."/>
            <person name="Zhang F."/>
            <person name="Jiang W."/>
            <person name="Ma Y."/>
            <person name="Chen M."/>
            <person name="Hao X."/>
            <person name="Li L."/>
            <person name="Tang Y."/>
            <person name="Lv G."/>
            <person name="Zhou Y."/>
            <person name="Sun X."/>
            <person name="Brodelius P.E."/>
            <person name="Rose J.K.C."/>
            <person name="Tang K."/>
        </authorList>
    </citation>
    <scope>NUCLEOTIDE SEQUENCE [LARGE SCALE GENOMIC DNA]</scope>
    <source>
        <strain evidence="2">cv. Huhao1</strain>
        <tissue evidence="1">Leaf</tissue>
    </source>
</reference>
<gene>
    <name evidence="1" type="ORF">CTI12_AA348820</name>
</gene>
<dbReference type="EMBL" id="PKPP01004526">
    <property type="protein sequence ID" value="PWA63933.1"/>
    <property type="molecule type" value="Genomic_DNA"/>
</dbReference>
<accession>A0A2U1MRP3</accession>
<organism evidence="1 2">
    <name type="scientific">Artemisia annua</name>
    <name type="common">Sweet wormwood</name>
    <dbReference type="NCBI Taxonomy" id="35608"/>
    <lineage>
        <taxon>Eukaryota</taxon>
        <taxon>Viridiplantae</taxon>
        <taxon>Streptophyta</taxon>
        <taxon>Embryophyta</taxon>
        <taxon>Tracheophyta</taxon>
        <taxon>Spermatophyta</taxon>
        <taxon>Magnoliopsida</taxon>
        <taxon>eudicotyledons</taxon>
        <taxon>Gunneridae</taxon>
        <taxon>Pentapetalae</taxon>
        <taxon>asterids</taxon>
        <taxon>campanulids</taxon>
        <taxon>Asterales</taxon>
        <taxon>Asteraceae</taxon>
        <taxon>Asteroideae</taxon>
        <taxon>Anthemideae</taxon>
        <taxon>Artemisiinae</taxon>
        <taxon>Artemisia</taxon>
    </lineage>
</organism>
<sequence>MEGTHVCQWVTHSNLLHWSHETERLRAVVGGIQDRDVLVWELGEGDEWFLIERLMPLELTKTFVGSSTKCVETAGGVCVYKDIASGMVNKCTILKCLYCREPEIKWFKLYEILVQMADWIPRGRGTPSGFVARRTAERGNVTTYHRDPRDIKIERLQQRVQELELHQEATGFERGWGTYKEDNPFVQDPRSFRDDLPAKEIVADSSVWDDVYAKVNPFDGCYQDYHGDNHDDTLLTMETESEPVIWDIGDEEEEYPFVDIYPNFQEEENDVSFWGVVLGVEDELMPVYDTDIKEVELVAEEVATCEDGDDVYIDHVESLMIQHVLSDDFAEDINLKLHELLWSGKSIIIKVSKSSFKFLIGKRYQEAYTKSTNMVYKLGSKTIKTRGRVFSKKGRMMQGIINQKSSIFQILQIQHILIFGV</sequence>
<comment type="caution">
    <text evidence="1">The sequence shown here is derived from an EMBL/GenBank/DDBJ whole genome shotgun (WGS) entry which is preliminary data.</text>
</comment>
<name>A0A2U1MRP3_ARTAN</name>
<proteinExistence type="predicted"/>
<dbReference type="Proteomes" id="UP000245207">
    <property type="component" value="Unassembled WGS sequence"/>
</dbReference>
<keyword evidence="2" id="KW-1185">Reference proteome</keyword>